<feature type="binding site" evidence="6">
    <location>
        <position position="92"/>
    </location>
    <ligand>
        <name>Zn(2+)</name>
        <dbReference type="ChEBI" id="CHEBI:29105"/>
    </ligand>
</feature>
<keyword evidence="3 6" id="KW-0496">Mitochondrion</keyword>
<comment type="pathway">
    <text evidence="6">Cofactor biosynthesis; ubiquinone biosynthesis.</text>
</comment>
<dbReference type="PANTHER" id="PTHR12922">
    <property type="entry name" value="UBIQUINONE BIOSYNTHESIS PROTEIN"/>
    <property type="match status" value="1"/>
</dbReference>
<reference evidence="8" key="1">
    <citation type="submission" date="2016-11" db="UniProtKB">
        <authorList>
            <consortium name="WormBaseParasite"/>
        </authorList>
    </citation>
    <scope>IDENTIFICATION</scope>
</reference>
<dbReference type="GO" id="GO:0120539">
    <property type="term" value="F:4-hydroxy-3-methoxy-5-polyprenylbenzoate decarboxylase activity"/>
    <property type="evidence" value="ECO:0007669"/>
    <property type="project" value="UniProtKB-EC"/>
</dbReference>
<comment type="function">
    <text evidence="6">Lyase that catalyzes the C1-decarboxylation of 4-hydroxy-3-methoxy-5-(all-trans-polyprenyl)benzoic acid into 2-methoxy-6-(all-trans-polyprenyl)phenol during ubiquinone biosynthesis.</text>
</comment>
<evidence type="ECO:0000313" key="8">
    <source>
        <dbReference type="WBParaSite" id="L893_g28138.t1"/>
    </source>
</evidence>
<comment type="subcellular location">
    <subcellularLocation>
        <location evidence="6">Mitochondrion inner membrane</location>
        <topology evidence="6">Peripheral membrane protein</topology>
        <orientation evidence="6">Matrix side</orientation>
    </subcellularLocation>
</comment>
<keyword evidence="4 6" id="KW-0472">Membrane</keyword>
<dbReference type="EC" id="4.1.1.130" evidence="6"/>
<evidence type="ECO:0000313" key="7">
    <source>
        <dbReference type="Proteomes" id="UP000095287"/>
    </source>
</evidence>
<comment type="cofactor">
    <cofactor evidence="6">
        <name>Zn(2+)</name>
        <dbReference type="ChEBI" id="CHEBI:29105"/>
    </cofactor>
</comment>
<comment type="similarity">
    <text evidence="6">Belongs to the COQ4 family.</text>
</comment>
<keyword evidence="6" id="KW-0479">Metal-binding</keyword>
<organism evidence="7 8">
    <name type="scientific">Steinernema glaseri</name>
    <dbReference type="NCBI Taxonomy" id="37863"/>
    <lineage>
        <taxon>Eukaryota</taxon>
        <taxon>Metazoa</taxon>
        <taxon>Ecdysozoa</taxon>
        <taxon>Nematoda</taxon>
        <taxon>Chromadorea</taxon>
        <taxon>Rhabditida</taxon>
        <taxon>Tylenchina</taxon>
        <taxon>Panagrolaimomorpha</taxon>
        <taxon>Strongyloidoidea</taxon>
        <taxon>Steinernematidae</taxon>
        <taxon>Steinernema</taxon>
    </lineage>
</organism>
<dbReference type="HAMAP" id="MF_03111">
    <property type="entry name" value="Coq4"/>
    <property type="match status" value="1"/>
</dbReference>
<feature type="binding site" evidence="6">
    <location>
        <position position="96"/>
    </location>
    <ligand>
        <name>Zn(2+)</name>
        <dbReference type="ChEBI" id="CHEBI:29105"/>
    </ligand>
</feature>
<feature type="binding site" evidence="6">
    <location>
        <position position="93"/>
    </location>
    <ligand>
        <name>Zn(2+)</name>
        <dbReference type="ChEBI" id="CHEBI:29105"/>
    </ligand>
</feature>
<dbReference type="GO" id="GO:0031314">
    <property type="term" value="C:extrinsic component of mitochondrial inner membrane"/>
    <property type="evidence" value="ECO:0007669"/>
    <property type="project" value="UniProtKB-UniRule"/>
</dbReference>
<comment type="catalytic activity">
    <reaction evidence="6">
        <text>a 4-hydroxy-3-methoxy-5-(all-trans-polyprenyl)benzoate + H(+) = a 2-methoxy-6-(all-trans-polyprenyl)phenol + CO2</text>
        <dbReference type="Rhea" id="RHEA:81179"/>
        <dbReference type="Rhea" id="RHEA-COMP:9551"/>
        <dbReference type="Rhea" id="RHEA-COMP:10931"/>
        <dbReference type="ChEBI" id="CHEBI:15378"/>
        <dbReference type="ChEBI" id="CHEBI:16526"/>
        <dbReference type="ChEBI" id="CHEBI:62731"/>
        <dbReference type="ChEBI" id="CHEBI:84443"/>
        <dbReference type="EC" id="4.1.1.130"/>
    </reaction>
</comment>
<dbReference type="AlphaFoldDB" id="A0A1I7ZN58"/>
<name>A0A1I7ZN58_9BILA</name>
<protein>
    <recommendedName>
        <fullName evidence="6">Ubiquinone biosynthesis protein COQ4 homolog, mitochondrial</fullName>
    </recommendedName>
    <alternativeName>
        <fullName evidence="6">4-hydroxy-3-methoxy-5-polyprenylbenzoate decarboxylase</fullName>
        <ecNumber evidence="6">4.1.1.130</ecNumber>
    </alternativeName>
    <alternativeName>
        <fullName evidence="6">Coenzyme Q biosynthesis protein 4 homolog</fullName>
    </alternativeName>
</protein>
<dbReference type="UniPathway" id="UPA00232"/>
<sequence length="191" mass="22120">MGETTALRPVLQNIRDRMAQDVVGSRILKDRPRINNETIDRGYLQSLPKDTFGHQYAKFLDGLKTSPDARPAVQYIDDEELVYVMQRYRETHDFHHVLLEMPTNMIGEVAVKYFEGIQLGLPMCITAGIFGAARLGPVHRQRFMDRYLPWIVEQATNGRLLMAFDYENHFDRRIVDIQEECNITSIANYGK</sequence>
<evidence type="ECO:0000256" key="5">
    <source>
        <dbReference type="ARBA" id="ARBA00023239"/>
    </source>
</evidence>
<keyword evidence="7" id="KW-1185">Reference proteome</keyword>
<evidence type="ECO:0000256" key="2">
    <source>
        <dbReference type="ARBA" id="ARBA00022792"/>
    </source>
</evidence>
<comment type="subunit">
    <text evidence="6">Component of a multi-subunit COQ enzyme complex.</text>
</comment>
<dbReference type="WBParaSite" id="L893_g28138.t1">
    <property type="protein sequence ID" value="L893_g28138.t1"/>
    <property type="gene ID" value="L893_g28138"/>
</dbReference>
<evidence type="ECO:0000256" key="1">
    <source>
        <dbReference type="ARBA" id="ARBA00022688"/>
    </source>
</evidence>
<feature type="binding site" evidence="6">
    <location>
        <position position="108"/>
    </location>
    <ligand>
        <name>Zn(2+)</name>
        <dbReference type="ChEBI" id="CHEBI:29105"/>
    </ligand>
</feature>
<dbReference type="GO" id="GO:0008270">
    <property type="term" value="F:zinc ion binding"/>
    <property type="evidence" value="ECO:0007669"/>
    <property type="project" value="UniProtKB-UniRule"/>
</dbReference>
<keyword evidence="5 6" id="KW-0456">Lyase</keyword>
<keyword evidence="2 6" id="KW-0999">Mitochondrion inner membrane</keyword>
<evidence type="ECO:0000256" key="6">
    <source>
        <dbReference type="HAMAP-Rule" id="MF_03111"/>
    </source>
</evidence>
<dbReference type="InterPro" id="IPR027540">
    <property type="entry name" value="Coq4_euk"/>
</dbReference>
<keyword evidence="1 6" id="KW-0831">Ubiquinone biosynthesis</keyword>
<evidence type="ECO:0000256" key="4">
    <source>
        <dbReference type="ARBA" id="ARBA00023136"/>
    </source>
</evidence>
<keyword evidence="6" id="KW-0862">Zinc</keyword>
<dbReference type="Proteomes" id="UP000095287">
    <property type="component" value="Unplaced"/>
</dbReference>
<proteinExistence type="inferred from homology"/>
<dbReference type="Pfam" id="PF05019">
    <property type="entry name" value="Coq4"/>
    <property type="match status" value="1"/>
</dbReference>
<evidence type="ECO:0000256" key="3">
    <source>
        <dbReference type="ARBA" id="ARBA00023128"/>
    </source>
</evidence>
<dbReference type="PANTHER" id="PTHR12922:SF7">
    <property type="entry name" value="UBIQUINONE BIOSYNTHESIS PROTEIN COQ4 HOMOLOG, MITOCHONDRIAL"/>
    <property type="match status" value="1"/>
</dbReference>
<dbReference type="InterPro" id="IPR007715">
    <property type="entry name" value="Coq4"/>
</dbReference>
<accession>A0A1I7ZN58</accession>